<feature type="domain" description="YrdC-like" evidence="1">
    <location>
        <begin position="12"/>
        <end position="198"/>
    </location>
</feature>
<dbReference type="PROSITE" id="PS51163">
    <property type="entry name" value="YRDC"/>
    <property type="match status" value="1"/>
</dbReference>
<dbReference type="KEGG" id="ppn:Palpr_1265"/>
<dbReference type="HOGENOM" id="CLU_031397_3_0_10"/>
<gene>
    <name evidence="2" type="ordered locus">Palpr_1265</name>
</gene>
<dbReference type="InterPro" id="IPR006070">
    <property type="entry name" value="Sua5-like_dom"/>
</dbReference>
<dbReference type="AlphaFoldDB" id="E4T3W8"/>
<keyword evidence="3" id="KW-1185">Reference proteome</keyword>
<sequence length="201" mass="22598">MLIKIYDTNPNPIEIRRVVEVLRKGGIIIFPTDGVYAFGCNIFNASGVEFIAKLKEHDMRKANLSFICHEMSQISEYAKMDDVSFKLMKRNLPGPFTFILNGSSKLPKLFKNKKTVGIRMPQNNIALEIVRELGNPLMTSSIFTDEKTTEYITDPELIEEKYGHQVDMVIDGGMGGLIHSTIVDCTEDEPVIIRQGAGELQ</sequence>
<evidence type="ECO:0000313" key="2">
    <source>
        <dbReference type="EMBL" id="ADQ79412.1"/>
    </source>
</evidence>
<name>E4T3W8_PALPW</name>
<dbReference type="NCBIfam" id="TIGR00057">
    <property type="entry name" value="L-threonylcarbamoyladenylate synthase"/>
    <property type="match status" value="1"/>
</dbReference>
<evidence type="ECO:0000313" key="3">
    <source>
        <dbReference type="Proteomes" id="UP000008718"/>
    </source>
</evidence>
<dbReference type="STRING" id="694427.Palpr_1265"/>
<dbReference type="eggNOG" id="COG0009">
    <property type="taxonomic scope" value="Bacteria"/>
</dbReference>
<dbReference type="SUPFAM" id="SSF55821">
    <property type="entry name" value="YrdC/RibB"/>
    <property type="match status" value="1"/>
</dbReference>
<proteinExistence type="predicted"/>
<dbReference type="GO" id="GO:0003725">
    <property type="term" value="F:double-stranded RNA binding"/>
    <property type="evidence" value="ECO:0007669"/>
    <property type="project" value="InterPro"/>
</dbReference>
<dbReference type="Pfam" id="PF01300">
    <property type="entry name" value="Sua5_yciO_yrdC"/>
    <property type="match status" value="1"/>
</dbReference>
<reference key="1">
    <citation type="submission" date="2010-11" db="EMBL/GenBank/DDBJ databases">
        <title>The complete genome of Paludibacter propionicigenes DSM 17365.</title>
        <authorList>
            <consortium name="US DOE Joint Genome Institute (JGI-PGF)"/>
            <person name="Lucas S."/>
            <person name="Copeland A."/>
            <person name="Lapidus A."/>
            <person name="Bruce D."/>
            <person name="Goodwin L."/>
            <person name="Pitluck S."/>
            <person name="Kyrpides N."/>
            <person name="Mavromatis K."/>
            <person name="Ivanova N."/>
            <person name="Munk A.C."/>
            <person name="Brettin T."/>
            <person name="Detter J.C."/>
            <person name="Han C."/>
            <person name="Tapia R."/>
            <person name="Land M."/>
            <person name="Hauser L."/>
            <person name="Markowitz V."/>
            <person name="Cheng J.-F."/>
            <person name="Hugenholtz P."/>
            <person name="Woyke T."/>
            <person name="Wu D."/>
            <person name="Gronow S."/>
            <person name="Wellnitz S."/>
            <person name="Brambilla E."/>
            <person name="Klenk H.-P."/>
            <person name="Eisen J.A."/>
        </authorList>
    </citation>
    <scope>NUCLEOTIDE SEQUENCE</scope>
    <source>
        <strain>WB4</strain>
    </source>
</reference>
<dbReference type="InterPro" id="IPR052532">
    <property type="entry name" value="SUA5_domain"/>
</dbReference>
<reference evidence="2 3" key="2">
    <citation type="journal article" date="2011" name="Stand. Genomic Sci.">
        <title>Complete genome sequence of Paludibacter propionicigenes type strain (WB4).</title>
        <authorList>
            <person name="Gronow S."/>
            <person name="Munk C."/>
            <person name="Lapidus A."/>
            <person name="Nolan M."/>
            <person name="Lucas S."/>
            <person name="Hammon N."/>
            <person name="Deshpande S."/>
            <person name="Cheng J.F."/>
            <person name="Tapia R."/>
            <person name="Han C."/>
            <person name="Goodwin L."/>
            <person name="Pitluck S."/>
            <person name="Liolios K."/>
            <person name="Ivanova N."/>
            <person name="Mavromatis K."/>
            <person name="Mikhailova N."/>
            <person name="Pati A."/>
            <person name="Chen A."/>
            <person name="Palaniappan K."/>
            <person name="Land M."/>
            <person name="Hauser L."/>
            <person name="Chang Y.J."/>
            <person name="Jeffries C.D."/>
            <person name="Brambilla E."/>
            <person name="Rohde M."/>
            <person name="Goker M."/>
            <person name="Detter J.C."/>
            <person name="Woyke T."/>
            <person name="Bristow J."/>
            <person name="Eisen J.A."/>
            <person name="Markowitz V."/>
            <person name="Hugenholtz P."/>
            <person name="Kyrpides N.C."/>
            <person name="Klenk H.P."/>
        </authorList>
    </citation>
    <scope>NUCLEOTIDE SEQUENCE [LARGE SCALE GENOMIC DNA]</scope>
    <source>
        <strain evidence="3">DSM 17365 / JCM 13257 / WB4</strain>
    </source>
</reference>
<dbReference type="PANTHER" id="PTHR42828">
    <property type="entry name" value="DHBP SYNTHASE RIBB-LIKE ALPHA/BETA DOMAIN-CONTAINING PROTEIN"/>
    <property type="match status" value="1"/>
</dbReference>
<evidence type="ECO:0000259" key="1">
    <source>
        <dbReference type="PROSITE" id="PS51163"/>
    </source>
</evidence>
<dbReference type="RefSeq" id="WP_013444781.1">
    <property type="nucleotide sequence ID" value="NC_014734.1"/>
</dbReference>
<dbReference type="OrthoDB" id="9814580at2"/>
<dbReference type="PANTHER" id="PTHR42828:SF3">
    <property type="entry name" value="THREONYLCARBAMOYL-AMP SYNTHASE"/>
    <property type="match status" value="1"/>
</dbReference>
<organism evidence="2 3">
    <name type="scientific">Paludibacter propionicigenes (strain DSM 17365 / JCM 13257 / WB4)</name>
    <dbReference type="NCBI Taxonomy" id="694427"/>
    <lineage>
        <taxon>Bacteria</taxon>
        <taxon>Pseudomonadati</taxon>
        <taxon>Bacteroidota</taxon>
        <taxon>Bacteroidia</taxon>
        <taxon>Bacteroidales</taxon>
        <taxon>Paludibacteraceae</taxon>
        <taxon>Paludibacter</taxon>
    </lineage>
</organism>
<dbReference type="Proteomes" id="UP000008718">
    <property type="component" value="Chromosome"/>
</dbReference>
<dbReference type="Gene3D" id="3.90.870.10">
    <property type="entry name" value="DHBP synthase"/>
    <property type="match status" value="1"/>
</dbReference>
<accession>E4T3W8</accession>
<dbReference type="InterPro" id="IPR017945">
    <property type="entry name" value="DHBP_synth_RibB-like_a/b_dom"/>
</dbReference>
<protein>
    <submittedName>
        <fullName evidence="2">Translation factor SUA5</fullName>
    </submittedName>
</protein>
<dbReference type="EMBL" id="CP002345">
    <property type="protein sequence ID" value="ADQ79412.1"/>
    <property type="molecule type" value="Genomic_DNA"/>
</dbReference>